<dbReference type="Proteomes" id="UP000067399">
    <property type="component" value="Chromosome"/>
</dbReference>
<keyword evidence="1" id="KW-1133">Transmembrane helix</keyword>
<protein>
    <recommendedName>
        <fullName evidence="4">Adenylylsulfate reductase membrane anchor</fullName>
    </recommendedName>
</protein>
<evidence type="ECO:0000256" key="1">
    <source>
        <dbReference type="SAM" id="Phobius"/>
    </source>
</evidence>
<organism evidence="2 3">
    <name type="scientific">endosymbiont of Bathymodiolus septemdierum str. Myojin knoll</name>
    <dbReference type="NCBI Taxonomy" id="1303921"/>
    <lineage>
        <taxon>Bacteria</taxon>
        <taxon>Pseudomonadati</taxon>
        <taxon>Pseudomonadota</taxon>
        <taxon>Gammaproteobacteria</taxon>
        <taxon>sulfur-oxidizing symbionts</taxon>
    </lineage>
</organism>
<feature type="transmembrane region" description="Helical" evidence="1">
    <location>
        <begin position="23"/>
        <end position="43"/>
    </location>
</feature>
<keyword evidence="1" id="KW-0812">Transmembrane</keyword>
<keyword evidence="1" id="KW-0472">Membrane</keyword>
<dbReference type="KEGG" id="ebh:BSEPE_0125"/>
<keyword evidence="3" id="KW-1185">Reference proteome</keyword>
<name>A0A0P0UQA6_9GAMM</name>
<dbReference type="STRING" id="1303921.BSEPE_0125"/>
<sequence>MMDFINNTPIANLANSGMSYDTMQTYVMVMVALVIVMTIMDMLHKKSAKYFFANAKKAKTNATTELGAGDKIGIAAATIVTDVISAGEFHNPVRRLVHLLTMYGFILFNAATAIMIFSADGANSMWTQVWHIGAIMLLVGSFWFWFFFKVDVVAEGNSPFSIDLKRDAFSLSLMATSVSALIWSFNGNAMGWEFGFVILATASLFGGVYWSKFSHMFFKPFAAYDKRITKADGSAENLPTITRDEKDQRERHSMELLVDAPMDMGLGIKREKPQHY</sequence>
<evidence type="ECO:0000313" key="3">
    <source>
        <dbReference type="Proteomes" id="UP000067399"/>
    </source>
</evidence>
<feature type="transmembrane region" description="Helical" evidence="1">
    <location>
        <begin position="168"/>
        <end position="185"/>
    </location>
</feature>
<reference evidence="2 3" key="2">
    <citation type="journal article" date="2016" name="ISME J.">
        <title>Heterogeneous composition of key metabolic gene clusters in a vent mussel symbiont population.</title>
        <authorList>
            <person name="Ikuta T."/>
            <person name="Takaki Y."/>
            <person name="Nagai Y."/>
            <person name="Shimamura S."/>
            <person name="Tsuda M."/>
            <person name="Kawagucci S."/>
            <person name="Aoki Y."/>
            <person name="Inoue K."/>
            <person name="Teruya M."/>
            <person name="Satou K."/>
            <person name="Teruya K."/>
            <person name="Shimoji M."/>
            <person name="Tamotsu H."/>
            <person name="Hirano T."/>
            <person name="Maruyama T."/>
            <person name="Yoshida T."/>
        </authorList>
    </citation>
    <scope>NUCLEOTIDE SEQUENCE [LARGE SCALE GENOMIC DNA]</scope>
    <source>
        <strain evidence="2 3">Myojin Knoll</strain>
    </source>
</reference>
<feature type="transmembrane region" description="Helical" evidence="1">
    <location>
        <begin position="191"/>
        <end position="210"/>
    </location>
</feature>
<proteinExistence type="predicted"/>
<evidence type="ECO:0000313" key="2">
    <source>
        <dbReference type="EMBL" id="BAS67149.1"/>
    </source>
</evidence>
<reference evidence="2 3" key="1">
    <citation type="journal article" date="2000" name="Mar. Ecol. Prog. Ser.">
        <title>Phylogenetic characterization of endosymbionts in three hydrothermal vent mussels: influence on host distributions.</title>
        <authorList>
            <person name="Fujiwara Y."/>
            <person name="Takai K."/>
            <person name="Uematsu K."/>
            <person name="Tsuchida S."/>
            <person name="Hunt J.C."/>
            <person name="Hashimoto J."/>
        </authorList>
    </citation>
    <scope>NUCLEOTIDE SEQUENCE [LARGE SCALE GENOMIC DNA]</scope>
    <source>
        <strain evidence="2 3">Myojin Knoll</strain>
    </source>
</reference>
<dbReference type="AlphaFoldDB" id="A0A0P0UQA6"/>
<dbReference type="EMBL" id="AP013042">
    <property type="protein sequence ID" value="BAS67149.1"/>
    <property type="molecule type" value="Genomic_DNA"/>
</dbReference>
<evidence type="ECO:0008006" key="4">
    <source>
        <dbReference type="Google" id="ProtNLM"/>
    </source>
</evidence>
<gene>
    <name evidence="2" type="ORF">BSEPE_0125</name>
</gene>
<feature type="transmembrane region" description="Helical" evidence="1">
    <location>
        <begin position="129"/>
        <end position="148"/>
    </location>
</feature>
<accession>A0A0P0UQA6</accession>
<feature type="transmembrane region" description="Helical" evidence="1">
    <location>
        <begin position="96"/>
        <end position="117"/>
    </location>
</feature>